<evidence type="ECO:0000259" key="8">
    <source>
        <dbReference type="PROSITE" id="PS50888"/>
    </source>
</evidence>
<keyword evidence="4" id="KW-0805">Transcription regulation</keyword>
<dbReference type="GO" id="GO:0046983">
    <property type="term" value="F:protein dimerization activity"/>
    <property type="evidence" value="ECO:0007669"/>
    <property type="project" value="InterPro"/>
</dbReference>
<comment type="subcellular location">
    <subcellularLocation>
        <location evidence="1">Nucleus</location>
    </subcellularLocation>
</comment>
<evidence type="ECO:0000313" key="10">
    <source>
        <dbReference type="Proteomes" id="UP000236161"/>
    </source>
</evidence>
<evidence type="ECO:0000256" key="1">
    <source>
        <dbReference type="ARBA" id="ARBA00004123"/>
    </source>
</evidence>
<dbReference type="FunFam" id="4.10.280.10:FF:000032">
    <property type="entry name" value="Transcription factor bHLH123 family"/>
    <property type="match status" value="1"/>
</dbReference>
<reference evidence="9 10" key="1">
    <citation type="journal article" date="2017" name="Nature">
        <title>The Apostasia genome and the evolution of orchids.</title>
        <authorList>
            <person name="Zhang G.Q."/>
            <person name="Liu K.W."/>
            <person name="Li Z."/>
            <person name="Lohaus R."/>
            <person name="Hsiao Y.Y."/>
            <person name="Niu S.C."/>
            <person name="Wang J.Y."/>
            <person name="Lin Y.C."/>
            <person name="Xu Q."/>
            <person name="Chen L.J."/>
            <person name="Yoshida K."/>
            <person name="Fujiwara S."/>
            <person name="Wang Z.W."/>
            <person name="Zhang Y.Q."/>
            <person name="Mitsuda N."/>
            <person name="Wang M."/>
            <person name="Liu G.H."/>
            <person name="Pecoraro L."/>
            <person name="Huang H.X."/>
            <person name="Xiao X.J."/>
            <person name="Lin M."/>
            <person name="Wu X.Y."/>
            <person name="Wu W.L."/>
            <person name="Chen Y.Y."/>
            <person name="Chang S.B."/>
            <person name="Sakamoto S."/>
            <person name="Ohme-Takagi M."/>
            <person name="Yagi M."/>
            <person name="Zeng S.J."/>
            <person name="Shen C.Y."/>
            <person name="Yeh C.M."/>
            <person name="Luo Y.B."/>
            <person name="Tsai W.C."/>
            <person name="Van de Peer Y."/>
            <person name="Liu Z.J."/>
        </authorList>
    </citation>
    <scope>NUCLEOTIDE SEQUENCE [LARGE SCALE GENOMIC DNA]</scope>
    <source>
        <strain evidence="10">cv. Shenzhen</strain>
        <tissue evidence="9">Stem</tissue>
    </source>
</reference>
<dbReference type="InterPro" id="IPR011598">
    <property type="entry name" value="bHLH_dom"/>
</dbReference>
<dbReference type="GO" id="GO:0005634">
    <property type="term" value="C:nucleus"/>
    <property type="evidence" value="ECO:0007669"/>
    <property type="project" value="UniProtKB-SubCell"/>
</dbReference>
<keyword evidence="5" id="KW-0238">DNA-binding</keyword>
<feature type="domain" description="BHLH" evidence="8">
    <location>
        <begin position="178"/>
        <end position="227"/>
    </location>
</feature>
<dbReference type="PROSITE" id="PS50888">
    <property type="entry name" value="BHLH"/>
    <property type="match status" value="1"/>
</dbReference>
<keyword evidence="6" id="KW-0804">Transcription</keyword>
<dbReference type="PANTHER" id="PTHR16223">
    <property type="entry name" value="TRANSCRIPTION FACTOR BHLH83-RELATED"/>
    <property type="match status" value="1"/>
</dbReference>
<dbReference type="SUPFAM" id="SSF47459">
    <property type="entry name" value="HLH, helix-loop-helix DNA-binding domain"/>
    <property type="match status" value="1"/>
</dbReference>
<evidence type="ECO:0000256" key="4">
    <source>
        <dbReference type="ARBA" id="ARBA00023015"/>
    </source>
</evidence>
<evidence type="ECO:0000256" key="3">
    <source>
        <dbReference type="ARBA" id="ARBA00011738"/>
    </source>
</evidence>
<keyword evidence="10" id="KW-1185">Reference proteome</keyword>
<evidence type="ECO:0000256" key="7">
    <source>
        <dbReference type="ARBA" id="ARBA00023242"/>
    </source>
</evidence>
<keyword evidence="7" id="KW-0539">Nucleus</keyword>
<evidence type="ECO:0000256" key="2">
    <source>
        <dbReference type="ARBA" id="ARBA00005510"/>
    </source>
</evidence>
<evidence type="ECO:0000256" key="6">
    <source>
        <dbReference type="ARBA" id="ARBA00023163"/>
    </source>
</evidence>
<comment type="similarity">
    <text evidence="2">Belongs to the bHLH protein family.</text>
</comment>
<comment type="subunit">
    <text evidence="3">Homodimer.</text>
</comment>
<gene>
    <name evidence="9" type="primary">BHLH112</name>
    <name evidence="9" type="ORF">AXF42_Ash020267</name>
</gene>
<dbReference type="InterPro" id="IPR036638">
    <property type="entry name" value="HLH_DNA-bd_sf"/>
</dbReference>
<name>A0A2H9ZSV5_9ASPA</name>
<dbReference type="EMBL" id="KZ454165">
    <property type="protein sequence ID" value="PKA46376.1"/>
    <property type="molecule type" value="Genomic_DNA"/>
</dbReference>
<dbReference type="Gene3D" id="4.10.280.10">
    <property type="entry name" value="Helix-loop-helix DNA-binding domain"/>
    <property type="match status" value="1"/>
</dbReference>
<sequence>MLVMSACSKRSSSHVMLIQEDPIPRPLFRQELGGSTTMMPSTDMSQPFLLASNSISSSSSSPSSSSYGFSFSMIQNSFYGEQEMPNYQSQMVSDHQPPWSYRPPPHEQLFNQKQQSTINQLQFKNNAPFWNASAATMGETSHGSYSSFSSELPVTSGGPVEEIKKTSGEVSLKKPRMETAQPSLPAFKVRKEKLGDRITALQQLVSPFGKTDTASVLHEAIEYIKFLHDQVNALSTPYLKNGHPMQKQQNSEKSNYQDLRSRGLCLVPIASTYPVSSESTSHELWTPAFGRVYR</sequence>
<dbReference type="GO" id="GO:0000978">
    <property type="term" value="F:RNA polymerase II cis-regulatory region sequence-specific DNA binding"/>
    <property type="evidence" value="ECO:0007669"/>
    <property type="project" value="TreeGrafter"/>
</dbReference>
<dbReference type="Proteomes" id="UP000236161">
    <property type="component" value="Unassembled WGS sequence"/>
</dbReference>
<accession>A0A2H9ZSV5</accession>
<dbReference type="OrthoDB" id="673975at2759"/>
<evidence type="ECO:0000313" key="9">
    <source>
        <dbReference type="EMBL" id="PKA46376.1"/>
    </source>
</evidence>
<dbReference type="STRING" id="1088818.A0A2H9ZSV5"/>
<dbReference type="PANTHER" id="PTHR16223:SF238">
    <property type="entry name" value="TRANSCRIPTION FACTOR BHLH114"/>
    <property type="match status" value="1"/>
</dbReference>
<protein>
    <submittedName>
        <fullName evidence="9">Transcription factor bHLH112</fullName>
    </submittedName>
</protein>
<dbReference type="GO" id="GO:0000981">
    <property type="term" value="F:DNA-binding transcription factor activity, RNA polymerase II-specific"/>
    <property type="evidence" value="ECO:0007669"/>
    <property type="project" value="TreeGrafter"/>
</dbReference>
<organism evidence="9 10">
    <name type="scientific">Apostasia shenzhenica</name>
    <dbReference type="NCBI Taxonomy" id="1088818"/>
    <lineage>
        <taxon>Eukaryota</taxon>
        <taxon>Viridiplantae</taxon>
        <taxon>Streptophyta</taxon>
        <taxon>Embryophyta</taxon>
        <taxon>Tracheophyta</taxon>
        <taxon>Spermatophyta</taxon>
        <taxon>Magnoliopsida</taxon>
        <taxon>Liliopsida</taxon>
        <taxon>Asparagales</taxon>
        <taxon>Orchidaceae</taxon>
        <taxon>Apostasioideae</taxon>
        <taxon>Apostasia</taxon>
    </lineage>
</organism>
<dbReference type="AlphaFoldDB" id="A0A2H9ZSV5"/>
<proteinExistence type="inferred from homology"/>
<dbReference type="CDD" id="cd11393">
    <property type="entry name" value="bHLH_AtbHLH_like"/>
    <property type="match status" value="1"/>
</dbReference>
<dbReference type="InterPro" id="IPR045239">
    <property type="entry name" value="bHLH95_bHLH"/>
</dbReference>
<evidence type="ECO:0000256" key="5">
    <source>
        <dbReference type="ARBA" id="ARBA00023125"/>
    </source>
</evidence>
<dbReference type="InterPro" id="IPR045843">
    <property type="entry name" value="IND-like"/>
</dbReference>